<dbReference type="SMART" id="SM00355">
    <property type="entry name" value="ZnF_C2H2"/>
    <property type="match status" value="2"/>
</dbReference>
<protein>
    <recommendedName>
        <fullName evidence="8">C2H2-type domain-containing protein</fullName>
    </recommendedName>
</protein>
<dbReference type="SUPFAM" id="SSF57667">
    <property type="entry name" value="beta-beta-alpha zinc fingers"/>
    <property type="match status" value="1"/>
</dbReference>
<keyword evidence="5" id="KW-0862">Zinc</keyword>
<keyword evidence="3" id="KW-0677">Repeat</keyword>
<organism evidence="9 10">
    <name type="scientific">Elysia chlorotica</name>
    <name type="common">Eastern emerald elysia</name>
    <name type="synonym">Sea slug</name>
    <dbReference type="NCBI Taxonomy" id="188477"/>
    <lineage>
        <taxon>Eukaryota</taxon>
        <taxon>Metazoa</taxon>
        <taxon>Spiralia</taxon>
        <taxon>Lophotrochozoa</taxon>
        <taxon>Mollusca</taxon>
        <taxon>Gastropoda</taxon>
        <taxon>Heterobranchia</taxon>
        <taxon>Euthyneura</taxon>
        <taxon>Panpulmonata</taxon>
        <taxon>Sacoglossa</taxon>
        <taxon>Placobranchoidea</taxon>
        <taxon>Plakobranchidae</taxon>
        <taxon>Elysia</taxon>
    </lineage>
</organism>
<dbReference type="GO" id="GO:0000978">
    <property type="term" value="F:RNA polymerase II cis-regulatory region sequence-specific DNA binding"/>
    <property type="evidence" value="ECO:0007669"/>
    <property type="project" value="TreeGrafter"/>
</dbReference>
<dbReference type="GO" id="GO:0000981">
    <property type="term" value="F:DNA-binding transcription factor activity, RNA polymerase II-specific"/>
    <property type="evidence" value="ECO:0007669"/>
    <property type="project" value="TreeGrafter"/>
</dbReference>
<feature type="domain" description="C2H2-type" evidence="8">
    <location>
        <begin position="44"/>
        <end position="72"/>
    </location>
</feature>
<keyword evidence="10" id="KW-1185">Reference proteome</keyword>
<keyword evidence="2" id="KW-0479">Metal-binding</keyword>
<dbReference type="PROSITE" id="PS00028">
    <property type="entry name" value="ZINC_FINGER_C2H2_1"/>
    <property type="match status" value="1"/>
</dbReference>
<reference evidence="9 10" key="1">
    <citation type="submission" date="2019-01" db="EMBL/GenBank/DDBJ databases">
        <title>A draft genome assembly of the solar-powered sea slug Elysia chlorotica.</title>
        <authorList>
            <person name="Cai H."/>
            <person name="Li Q."/>
            <person name="Fang X."/>
            <person name="Li J."/>
            <person name="Curtis N.E."/>
            <person name="Altenburger A."/>
            <person name="Shibata T."/>
            <person name="Feng M."/>
            <person name="Maeda T."/>
            <person name="Schwartz J.A."/>
            <person name="Shigenobu S."/>
            <person name="Lundholm N."/>
            <person name="Nishiyama T."/>
            <person name="Yang H."/>
            <person name="Hasebe M."/>
            <person name="Li S."/>
            <person name="Pierce S.K."/>
            <person name="Wang J."/>
        </authorList>
    </citation>
    <scope>NUCLEOTIDE SEQUENCE [LARGE SCALE GENOMIC DNA]</scope>
    <source>
        <strain evidence="9">EC2010</strain>
        <tissue evidence="9">Whole organism of an adult</tissue>
    </source>
</reference>
<feature type="non-terminal residue" evidence="9">
    <location>
        <position position="1"/>
    </location>
</feature>
<dbReference type="Gene3D" id="3.30.160.60">
    <property type="entry name" value="Classic Zinc Finger"/>
    <property type="match status" value="2"/>
</dbReference>
<feature type="domain" description="C2H2-type" evidence="8">
    <location>
        <begin position="73"/>
        <end position="106"/>
    </location>
</feature>
<evidence type="ECO:0000256" key="3">
    <source>
        <dbReference type="ARBA" id="ARBA00022737"/>
    </source>
</evidence>
<dbReference type="Pfam" id="PF00096">
    <property type="entry name" value="zf-C2H2"/>
    <property type="match status" value="2"/>
</dbReference>
<dbReference type="AlphaFoldDB" id="A0A3S1AGW6"/>
<name>A0A3S1AGW6_ELYCH</name>
<dbReference type="PANTHER" id="PTHR10032:SF271">
    <property type="entry name" value="RH12261P-RELATED"/>
    <property type="match status" value="1"/>
</dbReference>
<evidence type="ECO:0000259" key="8">
    <source>
        <dbReference type="PROSITE" id="PS50157"/>
    </source>
</evidence>
<dbReference type="PROSITE" id="PS50157">
    <property type="entry name" value="ZINC_FINGER_C2H2_2"/>
    <property type="match status" value="2"/>
</dbReference>
<sequence>KKKKSIDFINSNTLNFNLFPTELQRYRNYQVTDTLGTKIKKKTHVCSICSKAFVNSRILKGHINSVHLDIRPYTCKYCSRGFSYENNLNNHVKMCDKAYIYHSPSS</sequence>
<evidence type="ECO:0000256" key="2">
    <source>
        <dbReference type="ARBA" id="ARBA00022723"/>
    </source>
</evidence>
<dbReference type="InterPro" id="IPR013087">
    <property type="entry name" value="Znf_C2H2_type"/>
</dbReference>
<dbReference type="GO" id="GO:0009913">
    <property type="term" value="P:epidermal cell differentiation"/>
    <property type="evidence" value="ECO:0007669"/>
    <property type="project" value="TreeGrafter"/>
</dbReference>
<proteinExistence type="predicted"/>
<dbReference type="GO" id="GO:0008270">
    <property type="term" value="F:zinc ion binding"/>
    <property type="evidence" value="ECO:0007669"/>
    <property type="project" value="UniProtKB-KW"/>
</dbReference>
<dbReference type="Proteomes" id="UP000271974">
    <property type="component" value="Unassembled WGS sequence"/>
</dbReference>
<dbReference type="OrthoDB" id="6086597at2759"/>
<gene>
    <name evidence="9" type="ORF">EGW08_000458</name>
</gene>
<comment type="subcellular location">
    <subcellularLocation>
        <location evidence="1">Nucleus</location>
    </subcellularLocation>
</comment>
<accession>A0A3S1AGW6</accession>
<evidence type="ECO:0000256" key="6">
    <source>
        <dbReference type="ARBA" id="ARBA00023242"/>
    </source>
</evidence>
<keyword evidence="6" id="KW-0539">Nucleus</keyword>
<dbReference type="FunFam" id="3.30.160.60:FF:000110">
    <property type="entry name" value="Zinc finger protein-like"/>
    <property type="match status" value="1"/>
</dbReference>
<evidence type="ECO:0000256" key="7">
    <source>
        <dbReference type="PROSITE-ProRule" id="PRU00042"/>
    </source>
</evidence>
<dbReference type="InterPro" id="IPR027756">
    <property type="entry name" value="Ovo-like"/>
</dbReference>
<dbReference type="GO" id="GO:0005634">
    <property type="term" value="C:nucleus"/>
    <property type="evidence" value="ECO:0007669"/>
    <property type="project" value="UniProtKB-SubCell"/>
</dbReference>
<evidence type="ECO:0000313" key="9">
    <source>
        <dbReference type="EMBL" id="RUS91750.1"/>
    </source>
</evidence>
<dbReference type="EMBL" id="RQTK01000006">
    <property type="protein sequence ID" value="RUS91750.1"/>
    <property type="molecule type" value="Genomic_DNA"/>
</dbReference>
<dbReference type="InterPro" id="IPR036236">
    <property type="entry name" value="Znf_C2H2_sf"/>
</dbReference>
<evidence type="ECO:0000256" key="4">
    <source>
        <dbReference type="ARBA" id="ARBA00022771"/>
    </source>
</evidence>
<evidence type="ECO:0000256" key="1">
    <source>
        <dbReference type="ARBA" id="ARBA00004123"/>
    </source>
</evidence>
<comment type="caution">
    <text evidence="9">The sequence shown here is derived from an EMBL/GenBank/DDBJ whole genome shotgun (WGS) entry which is preliminary data.</text>
</comment>
<dbReference type="STRING" id="188477.A0A3S1AGW6"/>
<keyword evidence="4 7" id="KW-0863">Zinc-finger</keyword>
<dbReference type="PANTHER" id="PTHR10032">
    <property type="entry name" value="ZINC FINGER PROTEIN WITH KRAB AND SCAN DOMAINS"/>
    <property type="match status" value="1"/>
</dbReference>
<evidence type="ECO:0000256" key="5">
    <source>
        <dbReference type="ARBA" id="ARBA00022833"/>
    </source>
</evidence>
<evidence type="ECO:0000313" key="10">
    <source>
        <dbReference type="Proteomes" id="UP000271974"/>
    </source>
</evidence>